<gene>
    <name evidence="3" type="ORF">A3Q56_05537</name>
</gene>
<evidence type="ECO:0008006" key="5">
    <source>
        <dbReference type="Google" id="ProtNLM"/>
    </source>
</evidence>
<evidence type="ECO:0000256" key="1">
    <source>
        <dbReference type="SAM" id="Phobius"/>
    </source>
</evidence>
<dbReference type="InterPro" id="IPR017850">
    <property type="entry name" value="Alkaline_phosphatase_core_sf"/>
</dbReference>
<dbReference type="GO" id="GO:0016787">
    <property type="term" value="F:hydrolase activity"/>
    <property type="evidence" value="ECO:0007669"/>
    <property type="project" value="UniProtKB-ARBA"/>
</dbReference>
<keyword evidence="1" id="KW-1133">Transmembrane helix</keyword>
<sequence>MIKLIYIIFLFGSIFALEEQKRLILIGLDGFSYDYWSKIEKKHNLPNLRHFINKGVFGRVNNIYQTKTFPSMISIVTGLYSENHGIYGQNFYDYAKKTEYYFNKTDSTFNGAYLKNIQPIWSLVENGPINRTIPFHSDDKSAVFEWISGSKLGHNDVNHHGYPASYYQVYNKTSSFSEKLGKLISMMEKNKNITLGVLYHNQPDYDGHIYGPYTDQVYNQIVSIDNGLYQLNEKLNSNLNDVNLIITSDHGMTMVKQNCSVDLHKVLKDYVDKVKFYGNDVLVGIESNDDKELVVIFDLLQKETNLTVYYKNHFPSKYHYKNSHRVSRMFVLANYGCLLNTKDPPNNEKGNHGYKPENKDMNPIFIGYGKYFRRSFKPDKPIRQIDIYELMCDILGIIPDKNDGDLKYIIHVSQQNESLLFLVFILSLIGVFLVILIGTYILLSRRRHYSNVNM</sequence>
<dbReference type="InterPro" id="IPR002591">
    <property type="entry name" value="Phosphodiest/P_Trfase"/>
</dbReference>
<dbReference type="PANTHER" id="PTHR10151">
    <property type="entry name" value="ECTONUCLEOTIDE PYROPHOSPHATASE/PHOSPHODIESTERASE"/>
    <property type="match status" value="1"/>
</dbReference>
<evidence type="ECO:0000256" key="2">
    <source>
        <dbReference type="SAM" id="SignalP"/>
    </source>
</evidence>
<organism evidence="3 4">
    <name type="scientific">Intoshia linei</name>
    <dbReference type="NCBI Taxonomy" id="1819745"/>
    <lineage>
        <taxon>Eukaryota</taxon>
        <taxon>Metazoa</taxon>
        <taxon>Spiralia</taxon>
        <taxon>Lophotrochozoa</taxon>
        <taxon>Mesozoa</taxon>
        <taxon>Orthonectida</taxon>
        <taxon>Rhopaluridae</taxon>
        <taxon>Intoshia</taxon>
    </lineage>
</organism>
<dbReference type="Proteomes" id="UP000078046">
    <property type="component" value="Unassembled WGS sequence"/>
</dbReference>
<dbReference type="Gene3D" id="3.30.1360.180">
    <property type="match status" value="1"/>
</dbReference>
<dbReference type="OrthoDB" id="415411at2759"/>
<evidence type="ECO:0000313" key="4">
    <source>
        <dbReference type="Proteomes" id="UP000078046"/>
    </source>
</evidence>
<dbReference type="EMBL" id="LWCA01000841">
    <property type="protein sequence ID" value="OAF66738.1"/>
    <property type="molecule type" value="Genomic_DNA"/>
</dbReference>
<reference evidence="3 4" key="1">
    <citation type="submission" date="2016-04" db="EMBL/GenBank/DDBJ databases">
        <title>The genome of Intoshia linei affirms orthonectids as highly simplified spiralians.</title>
        <authorList>
            <person name="Mikhailov K.V."/>
            <person name="Slusarev G.S."/>
            <person name="Nikitin M.A."/>
            <person name="Logacheva M.D."/>
            <person name="Penin A."/>
            <person name="Aleoshin V."/>
            <person name="Panchin Y.V."/>
        </authorList>
    </citation>
    <scope>NUCLEOTIDE SEQUENCE [LARGE SCALE GENOMIC DNA]</scope>
    <source>
        <strain evidence="3">Intl2013</strain>
        <tissue evidence="3">Whole animal</tissue>
    </source>
</reference>
<keyword evidence="1" id="KW-0472">Membrane</keyword>
<keyword evidence="4" id="KW-1185">Reference proteome</keyword>
<feature type="transmembrane region" description="Helical" evidence="1">
    <location>
        <begin position="419"/>
        <end position="443"/>
    </location>
</feature>
<feature type="chain" id="PRO_5008056731" description="Ectonucleotide pyrophosphatase/phosphodiesterase family member 5" evidence="2">
    <location>
        <begin position="17"/>
        <end position="454"/>
    </location>
</feature>
<feature type="signal peptide" evidence="2">
    <location>
        <begin position="1"/>
        <end position="16"/>
    </location>
</feature>
<accession>A0A177AXJ4</accession>
<name>A0A177AXJ4_9BILA</name>
<comment type="caution">
    <text evidence="3">The sequence shown here is derived from an EMBL/GenBank/DDBJ whole genome shotgun (WGS) entry which is preliminary data.</text>
</comment>
<keyword evidence="2" id="KW-0732">Signal</keyword>
<dbReference type="PANTHER" id="PTHR10151:SF120">
    <property type="entry name" value="BIS(5'-ADENOSYL)-TRIPHOSPHATASE"/>
    <property type="match status" value="1"/>
</dbReference>
<evidence type="ECO:0000313" key="3">
    <source>
        <dbReference type="EMBL" id="OAF66738.1"/>
    </source>
</evidence>
<dbReference type="SUPFAM" id="SSF53649">
    <property type="entry name" value="Alkaline phosphatase-like"/>
    <property type="match status" value="1"/>
</dbReference>
<dbReference type="CDD" id="cd16018">
    <property type="entry name" value="Enpp"/>
    <property type="match status" value="1"/>
</dbReference>
<dbReference type="Pfam" id="PF01663">
    <property type="entry name" value="Phosphodiest"/>
    <property type="match status" value="1"/>
</dbReference>
<dbReference type="Gene3D" id="3.40.720.10">
    <property type="entry name" value="Alkaline Phosphatase, subunit A"/>
    <property type="match status" value="1"/>
</dbReference>
<dbReference type="AlphaFoldDB" id="A0A177AXJ4"/>
<keyword evidence="1" id="KW-0812">Transmembrane</keyword>
<proteinExistence type="predicted"/>
<protein>
    <recommendedName>
        <fullName evidence="5">Ectonucleotide pyrophosphatase/phosphodiesterase family member 5</fullName>
    </recommendedName>
</protein>